<protein>
    <recommendedName>
        <fullName evidence="3">Lipoprotein</fullName>
    </recommendedName>
</protein>
<evidence type="ECO:0000313" key="2">
    <source>
        <dbReference type="Proteomes" id="UP000823865"/>
    </source>
</evidence>
<proteinExistence type="predicted"/>
<dbReference type="EMBL" id="JAHLFU010000086">
    <property type="protein sequence ID" value="MBU3853055.1"/>
    <property type="molecule type" value="Genomic_DNA"/>
</dbReference>
<reference evidence="1" key="1">
    <citation type="journal article" date="2021" name="PeerJ">
        <title>Extensive microbial diversity within the chicken gut microbiome revealed by metagenomics and culture.</title>
        <authorList>
            <person name="Gilroy R."/>
            <person name="Ravi A."/>
            <person name="Getino M."/>
            <person name="Pursley I."/>
            <person name="Horton D.L."/>
            <person name="Alikhan N.F."/>
            <person name="Baker D."/>
            <person name="Gharbi K."/>
            <person name="Hall N."/>
            <person name="Watson M."/>
            <person name="Adriaenssens E.M."/>
            <person name="Foster-Nyarko E."/>
            <person name="Jarju S."/>
            <person name="Secka A."/>
            <person name="Antonio M."/>
            <person name="Oren A."/>
            <person name="Chaudhuri R.R."/>
            <person name="La Ragione R."/>
            <person name="Hildebrand F."/>
            <person name="Pallen M.J."/>
        </authorList>
    </citation>
    <scope>NUCLEOTIDE SEQUENCE</scope>
    <source>
        <strain evidence="1">G3-2149</strain>
    </source>
</reference>
<reference evidence="1" key="2">
    <citation type="submission" date="2021-04" db="EMBL/GenBank/DDBJ databases">
        <authorList>
            <person name="Gilroy R."/>
        </authorList>
    </citation>
    <scope>NUCLEOTIDE SEQUENCE</scope>
    <source>
        <strain evidence="1">G3-2149</strain>
    </source>
</reference>
<dbReference type="PROSITE" id="PS51257">
    <property type="entry name" value="PROKAR_LIPOPROTEIN"/>
    <property type="match status" value="1"/>
</dbReference>
<name>A0A9E2P2A5_9BACT</name>
<sequence>MKKILPLACICLLAGACTSEKKDPNLEASPMLEAARELMSEKNYEAATDTILSMRKKYPTALEVRRQGILVMDSIELLQAQDSLKVLNGILQIEKQKLDSISRLNNRGRNSPYYDQKNKVFYLRQNMDEMDAKVKFFIRKIEEDKKS</sequence>
<gene>
    <name evidence="1" type="ORF">H9789_04445</name>
</gene>
<dbReference type="Proteomes" id="UP000823865">
    <property type="component" value="Unassembled WGS sequence"/>
</dbReference>
<evidence type="ECO:0000313" key="1">
    <source>
        <dbReference type="EMBL" id="MBU3853055.1"/>
    </source>
</evidence>
<comment type="caution">
    <text evidence="1">The sequence shown here is derived from an EMBL/GenBank/DDBJ whole genome shotgun (WGS) entry which is preliminary data.</text>
</comment>
<dbReference type="AlphaFoldDB" id="A0A9E2P2A5"/>
<accession>A0A9E2P2A5</accession>
<evidence type="ECO:0008006" key="3">
    <source>
        <dbReference type="Google" id="ProtNLM"/>
    </source>
</evidence>
<organism evidence="1 2">
    <name type="scientific">Candidatus Paraprevotella stercoravium</name>
    <dbReference type="NCBI Taxonomy" id="2838725"/>
    <lineage>
        <taxon>Bacteria</taxon>
        <taxon>Pseudomonadati</taxon>
        <taxon>Bacteroidota</taxon>
        <taxon>Bacteroidia</taxon>
        <taxon>Bacteroidales</taxon>
        <taxon>Prevotellaceae</taxon>
        <taxon>Paraprevotella</taxon>
    </lineage>
</organism>